<name>A0A7R9FL17_9NEOP</name>
<keyword evidence="1" id="KW-0732">Signal</keyword>
<gene>
    <name evidence="2" type="ORF">TTEB3V08_LOCUS3307</name>
</gene>
<protein>
    <submittedName>
        <fullName evidence="2">Uncharacterized protein</fullName>
    </submittedName>
</protein>
<reference evidence="2" key="1">
    <citation type="submission" date="2020-11" db="EMBL/GenBank/DDBJ databases">
        <authorList>
            <person name="Tran Van P."/>
        </authorList>
    </citation>
    <scope>NUCLEOTIDE SEQUENCE</scope>
</reference>
<feature type="chain" id="PRO_5030839608" evidence="1">
    <location>
        <begin position="20"/>
        <end position="64"/>
    </location>
</feature>
<dbReference type="AlphaFoldDB" id="A0A7R9FL17"/>
<proteinExistence type="predicted"/>
<sequence>MEQLLYIVIIASLMGLAICNEKGLEPPKQPLLSEGTADYDMVVQAMEWDTLLPNCRSEGPNIYQ</sequence>
<evidence type="ECO:0000256" key="1">
    <source>
        <dbReference type="SAM" id="SignalP"/>
    </source>
</evidence>
<dbReference type="EMBL" id="OE000851">
    <property type="protein sequence ID" value="CAD7455227.1"/>
    <property type="molecule type" value="Genomic_DNA"/>
</dbReference>
<feature type="signal peptide" evidence="1">
    <location>
        <begin position="1"/>
        <end position="19"/>
    </location>
</feature>
<organism evidence="2">
    <name type="scientific">Timema tahoe</name>
    <dbReference type="NCBI Taxonomy" id="61484"/>
    <lineage>
        <taxon>Eukaryota</taxon>
        <taxon>Metazoa</taxon>
        <taxon>Ecdysozoa</taxon>
        <taxon>Arthropoda</taxon>
        <taxon>Hexapoda</taxon>
        <taxon>Insecta</taxon>
        <taxon>Pterygota</taxon>
        <taxon>Neoptera</taxon>
        <taxon>Polyneoptera</taxon>
        <taxon>Phasmatodea</taxon>
        <taxon>Timematodea</taxon>
        <taxon>Timematoidea</taxon>
        <taxon>Timematidae</taxon>
        <taxon>Timema</taxon>
    </lineage>
</organism>
<accession>A0A7R9FL17</accession>
<evidence type="ECO:0000313" key="2">
    <source>
        <dbReference type="EMBL" id="CAD7455227.1"/>
    </source>
</evidence>